<feature type="transmembrane region" description="Helical" evidence="8">
    <location>
        <begin position="28"/>
        <end position="48"/>
    </location>
</feature>
<gene>
    <name evidence="10" type="primary">yccM_3</name>
    <name evidence="10" type="ORF">AW08_03731</name>
</gene>
<evidence type="ECO:0000256" key="6">
    <source>
        <dbReference type="ARBA" id="ARBA00023004"/>
    </source>
</evidence>
<keyword evidence="4" id="KW-0677">Repeat</keyword>
<name>A0A011PDF0_9PROT</name>
<feature type="transmembrane region" description="Helical" evidence="8">
    <location>
        <begin position="82"/>
        <end position="103"/>
    </location>
</feature>
<organism evidence="10 11">
    <name type="scientific">Candidatus Accumulibacter adjunctus</name>
    <dbReference type="NCBI Taxonomy" id="1454001"/>
    <lineage>
        <taxon>Bacteria</taxon>
        <taxon>Pseudomonadati</taxon>
        <taxon>Pseudomonadota</taxon>
        <taxon>Betaproteobacteria</taxon>
        <taxon>Candidatus Accumulibacter</taxon>
    </lineage>
</organism>
<dbReference type="PANTHER" id="PTHR30176">
    <property type="entry name" value="FERREDOXIN-TYPE PROTEIN NAPH"/>
    <property type="match status" value="1"/>
</dbReference>
<evidence type="ECO:0000256" key="1">
    <source>
        <dbReference type="ARBA" id="ARBA00022448"/>
    </source>
</evidence>
<dbReference type="PANTHER" id="PTHR30176:SF3">
    <property type="entry name" value="FERREDOXIN-TYPE PROTEIN NAPH"/>
    <property type="match status" value="1"/>
</dbReference>
<reference evidence="10" key="1">
    <citation type="submission" date="2014-02" db="EMBL/GenBank/DDBJ databases">
        <title>Expanding our view of genomic diversity in Candidatus Accumulibacter clades.</title>
        <authorList>
            <person name="Skennerton C.T."/>
            <person name="Barr J.J."/>
            <person name="Slater F.R."/>
            <person name="Bond P.L."/>
            <person name="Tyson G.W."/>
        </authorList>
    </citation>
    <scope>NUCLEOTIDE SEQUENCE [LARGE SCALE GENOMIC DNA]</scope>
</reference>
<dbReference type="InterPro" id="IPR011886">
    <property type="entry name" value="NapH_MauN"/>
</dbReference>
<dbReference type="PATRIC" id="fig|1454001.3.peg.3765"/>
<dbReference type="AlphaFoldDB" id="A0A011PDF0"/>
<keyword evidence="1" id="KW-0813">Transport</keyword>
<accession>A0A011PDF0</accession>
<keyword evidence="6" id="KW-0408">Iron</keyword>
<evidence type="ECO:0000259" key="9">
    <source>
        <dbReference type="PROSITE" id="PS51379"/>
    </source>
</evidence>
<dbReference type="GO" id="GO:0051539">
    <property type="term" value="F:4 iron, 4 sulfur cluster binding"/>
    <property type="evidence" value="ECO:0007669"/>
    <property type="project" value="UniProtKB-KW"/>
</dbReference>
<proteinExistence type="predicted"/>
<evidence type="ECO:0000256" key="3">
    <source>
        <dbReference type="ARBA" id="ARBA00022723"/>
    </source>
</evidence>
<keyword evidence="8" id="KW-0812">Transmembrane</keyword>
<keyword evidence="7" id="KW-0411">Iron-sulfur</keyword>
<dbReference type="NCBIfam" id="NF007013">
    <property type="entry name" value="PRK09477.1"/>
    <property type="match status" value="1"/>
</dbReference>
<sequence>MNGRRAGAEAVAEKGWLAAHRWLLARRFCQVAILALFLVGPLAGIWIVKGNLAYSLTLDTLPLTDPYVLLQSLLAGHRPERLGLIGAAIVLVFYLLVGGRVFCSWVCPLNAVTDLAGWLRDRLGIRGSAHVARSTRYWILAMTLLLAALSGSIAWELVNPVSMLQRGLIFGLGAAWMLALAVFVFDLFVMSRGWCGHLCPVGAFYSLLAKWSPLRVTAAKRAACNDCMDCFEVCPEPQVIRPALKGAARGLGPVILAANCTNCGRCVDVCSKDVFAFGLRFNNHPDDGAQPAARSSTAAP</sequence>
<dbReference type="Proteomes" id="UP000020218">
    <property type="component" value="Unassembled WGS sequence"/>
</dbReference>
<dbReference type="Pfam" id="PF12838">
    <property type="entry name" value="Fer4_7"/>
    <property type="match status" value="1"/>
</dbReference>
<evidence type="ECO:0000256" key="7">
    <source>
        <dbReference type="ARBA" id="ARBA00023014"/>
    </source>
</evidence>
<dbReference type="GO" id="GO:0046872">
    <property type="term" value="F:metal ion binding"/>
    <property type="evidence" value="ECO:0007669"/>
    <property type="project" value="UniProtKB-KW"/>
</dbReference>
<feature type="domain" description="4Fe-4S ferredoxin-type" evidence="9">
    <location>
        <begin position="215"/>
        <end position="245"/>
    </location>
</feature>
<keyword evidence="11" id="KW-1185">Reference proteome</keyword>
<dbReference type="InterPro" id="IPR017900">
    <property type="entry name" value="4Fe4S_Fe_S_CS"/>
</dbReference>
<dbReference type="NCBIfam" id="TIGR02163">
    <property type="entry name" value="napH"/>
    <property type="match status" value="1"/>
</dbReference>
<dbReference type="EMBL" id="JFAX01000037">
    <property type="protein sequence ID" value="EXI64349.1"/>
    <property type="molecule type" value="Genomic_DNA"/>
</dbReference>
<dbReference type="InterPro" id="IPR017896">
    <property type="entry name" value="4Fe4S_Fe-S-bd"/>
</dbReference>
<dbReference type="Pfam" id="PF12801">
    <property type="entry name" value="Fer4_5"/>
    <property type="match status" value="2"/>
</dbReference>
<evidence type="ECO:0000256" key="4">
    <source>
        <dbReference type="ARBA" id="ARBA00022737"/>
    </source>
</evidence>
<dbReference type="PROSITE" id="PS51379">
    <property type="entry name" value="4FE4S_FER_2"/>
    <property type="match status" value="2"/>
</dbReference>
<comment type="caution">
    <text evidence="10">The sequence shown here is derived from an EMBL/GenBank/DDBJ whole genome shotgun (WGS) entry which is preliminary data.</text>
</comment>
<feature type="transmembrane region" description="Helical" evidence="8">
    <location>
        <begin position="167"/>
        <end position="189"/>
    </location>
</feature>
<dbReference type="InterPro" id="IPR051684">
    <property type="entry name" value="Electron_Trans/Redox"/>
</dbReference>
<dbReference type="PROSITE" id="PS00198">
    <property type="entry name" value="4FE4S_FER_1"/>
    <property type="match status" value="1"/>
</dbReference>
<evidence type="ECO:0000256" key="2">
    <source>
        <dbReference type="ARBA" id="ARBA00022485"/>
    </source>
</evidence>
<keyword evidence="8" id="KW-0472">Membrane</keyword>
<keyword evidence="2" id="KW-0004">4Fe-4S</keyword>
<dbReference type="GO" id="GO:0005886">
    <property type="term" value="C:plasma membrane"/>
    <property type="evidence" value="ECO:0007669"/>
    <property type="project" value="TreeGrafter"/>
</dbReference>
<dbReference type="Gene3D" id="3.30.70.20">
    <property type="match status" value="1"/>
</dbReference>
<keyword evidence="5" id="KW-0249">Electron transport</keyword>
<feature type="domain" description="4Fe-4S ferredoxin-type" evidence="9">
    <location>
        <begin position="251"/>
        <end position="280"/>
    </location>
</feature>
<dbReference type="SUPFAM" id="SSF54862">
    <property type="entry name" value="4Fe-4S ferredoxins"/>
    <property type="match status" value="1"/>
</dbReference>
<keyword evidence="3" id="KW-0479">Metal-binding</keyword>
<evidence type="ECO:0000313" key="11">
    <source>
        <dbReference type="Proteomes" id="UP000020218"/>
    </source>
</evidence>
<evidence type="ECO:0000256" key="8">
    <source>
        <dbReference type="SAM" id="Phobius"/>
    </source>
</evidence>
<keyword evidence="8" id="KW-1133">Transmembrane helix</keyword>
<evidence type="ECO:0000313" key="10">
    <source>
        <dbReference type="EMBL" id="EXI64349.1"/>
    </source>
</evidence>
<dbReference type="STRING" id="1454001.AW08_03731"/>
<feature type="transmembrane region" description="Helical" evidence="8">
    <location>
        <begin position="137"/>
        <end position="155"/>
    </location>
</feature>
<protein>
    <submittedName>
        <fullName evidence="10">Electron transport protein YccM</fullName>
    </submittedName>
</protein>
<evidence type="ECO:0000256" key="5">
    <source>
        <dbReference type="ARBA" id="ARBA00022982"/>
    </source>
</evidence>